<dbReference type="KEGG" id="hir:HETIRDRAFT_101859"/>
<dbReference type="InParanoid" id="W4K4R6"/>
<evidence type="ECO:0000313" key="2">
    <source>
        <dbReference type="EMBL" id="ETW80754.1"/>
    </source>
</evidence>
<sequence length="291" mass="31662">MAAIVAPFPALPLELVRDIFEHAACSSRPAARALALVNHTTRSWTDPVLYRTVVLDSARALRAFSCAIATKPADFLPRHLKHLGIFAPGPLPTIYHVLAACAHAGLASLACGFALPALAPHEPRAPIALPRLREHHLLGAACRDPSDWDPSALSPALTHLRIHITASNWSPARLAGLRRLPSLTHLAVVYRQSDGCFAFILSLLRDILDALPLRLLLVQVVGRPRGACLVERLNQVAVEKLGERRLVAEAAPFSTVRQWEDASRGGVSMWTRAEQEAERRRADAPGVAGRR</sequence>
<proteinExistence type="predicted"/>
<evidence type="ECO:0000313" key="3">
    <source>
        <dbReference type="Proteomes" id="UP000030671"/>
    </source>
</evidence>
<dbReference type="AlphaFoldDB" id="W4K4R6"/>
<dbReference type="RefSeq" id="XP_009547464.1">
    <property type="nucleotide sequence ID" value="XM_009549169.1"/>
</dbReference>
<evidence type="ECO:0008006" key="4">
    <source>
        <dbReference type="Google" id="ProtNLM"/>
    </source>
</evidence>
<evidence type="ECO:0000256" key="1">
    <source>
        <dbReference type="SAM" id="MobiDB-lite"/>
    </source>
</evidence>
<name>W4K4R6_HETIT</name>
<feature type="compositionally biased region" description="Basic and acidic residues" evidence="1">
    <location>
        <begin position="273"/>
        <end position="283"/>
    </location>
</feature>
<dbReference type="Proteomes" id="UP000030671">
    <property type="component" value="Unassembled WGS sequence"/>
</dbReference>
<dbReference type="HOGENOM" id="CLU_051720_0_1_1"/>
<organism evidence="2 3">
    <name type="scientific">Heterobasidion irregulare (strain TC 32-1)</name>
    <dbReference type="NCBI Taxonomy" id="747525"/>
    <lineage>
        <taxon>Eukaryota</taxon>
        <taxon>Fungi</taxon>
        <taxon>Dikarya</taxon>
        <taxon>Basidiomycota</taxon>
        <taxon>Agaricomycotina</taxon>
        <taxon>Agaricomycetes</taxon>
        <taxon>Russulales</taxon>
        <taxon>Bondarzewiaceae</taxon>
        <taxon>Heterobasidion</taxon>
        <taxon>Heterobasidion annosum species complex</taxon>
    </lineage>
</organism>
<dbReference type="EMBL" id="KI925459">
    <property type="protein sequence ID" value="ETW80754.1"/>
    <property type="molecule type" value="Genomic_DNA"/>
</dbReference>
<reference evidence="2 3" key="1">
    <citation type="journal article" date="2012" name="New Phytol.">
        <title>Insight into trade-off between wood decay and parasitism from the genome of a fungal forest pathogen.</title>
        <authorList>
            <person name="Olson A."/>
            <person name="Aerts A."/>
            <person name="Asiegbu F."/>
            <person name="Belbahri L."/>
            <person name="Bouzid O."/>
            <person name="Broberg A."/>
            <person name="Canback B."/>
            <person name="Coutinho P.M."/>
            <person name="Cullen D."/>
            <person name="Dalman K."/>
            <person name="Deflorio G."/>
            <person name="van Diepen L.T."/>
            <person name="Dunand C."/>
            <person name="Duplessis S."/>
            <person name="Durling M."/>
            <person name="Gonthier P."/>
            <person name="Grimwood J."/>
            <person name="Fossdal C.G."/>
            <person name="Hansson D."/>
            <person name="Henrissat B."/>
            <person name="Hietala A."/>
            <person name="Himmelstrand K."/>
            <person name="Hoffmeister D."/>
            <person name="Hogberg N."/>
            <person name="James T.Y."/>
            <person name="Karlsson M."/>
            <person name="Kohler A."/>
            <person name="Kues U."/>
            <person name="Lee Y.H."/>
            <person name="Lin Y.C."/>
            <person name="Lind M."/>
            <person name="Lindquist E."/>
            <person name="Lombard V."/>
            <person name="Lucas S."/>
            <person name="Lunden K."/>
            <person name="Morin E."/>
            <person name="Murat C."/>
            <person name="Park J."/>
            <person name="Raffaello T."/>
            <person name="Rouze P."/>
            <person name="Salamov A."/>
            <person name="Schmutz J."/>
            <person name="Solheim H."/>
            <person name="Stahlberg J."/>
            <person name="Velez H."/>
            <person name="de Vries R.P."/>
            <person name="Wiebenga A."/>
            <person name="Woodward S."/>
            <person name="Yakovlev I."/>
            <person name="Garbelotto M."/>
            <person name="Martin F."/>
            <person name="Grigoriev I.V."/>
            <person name="Stenlid J."/>
        </authorList>
    </citation>
    <scope>NUCLEOTIDE SEQUENCE [LARGE SCALE GENOMIC DNA]</scope>
    <source>
        <strain evidence="2 3">TC 32-1</strain>
    </source>
</reference>
<dbReference type="eggNOG" id="ENOG502SNK3">
    <property type="taxonomic scope" value="Eukaryota"/>
</dbReference>
<keyword evidence="3" id="KW-1185">Reference proteome</keyword>
<gene>
    <name evidence="2" type="ORF">HETIRDRAFT_101859</name>
</gene>
<dbReference type="GeneID" id="20665804"/>
<accession>W4K4R6</accession>
<dbReference type="OrthoDB" id="3145912at2759"/>
<feature type="region of interest" description="Disordered" evidence="1">
    <location>
        <begin position="271"/>
        <end position="291"/>
    </location>
</feature>
<protein>
    <recommendedName>
        <fullName evidence="4">F-box domain-containing protein</fullName>
    </recommendedName>
</protein>